<keyword evidence="1" id="KW-0472">Membrane</keyword>
<feature type="non-terminal residue" evidence="2">
    <location>
        <position position="1"/>
    </location>
</feature>
<feature type="transmembrane region" description="Helical" evidence="1">
    <location>
        <begin position="224"/>
        <end position="242"/>
    </location>
</feature>
<keyword evidence="1" id="KW-0812">Transmembrane</keyword>
<feature type="transmembrane region" description="Helical" evidence="1">
    <location>
        <begin position="248"/>
        <end position="265"/>
    </location>
</feature>
<sequence length="294" mass="32827">VIASKTATITMQSDDDESALEFWLSWDVQLTNSMGILLSSAVIVAGIVQTLRFLITDQFELRTLHLGTAVVIFSEIMANVNRLIYFLNMGPLCTKPFIYGIIRFSSMSGFGWSFLSTTTLAMLIYCVVKDTDERAERLAKSIVYGSLGTIFVIMQTLHLIESILETEAVFRVLPLCLQLLGHAFASGMFAFYGYRLTNRLSSSVLLLIPVWDDRRHLLAKRVRSSGYSGLCGVFGQIGLLTVLEYPRLWAILFAIVSSCMAFEGWNHIIALQPRDSAVDDIFFRGFCKGRGGIQ</sequence>
<organism evidence="2">
    <name type="scientific">Spongospora subterranea</name>
    <dbReference type="NCBI Taxonomy" id="70186"/>
    <lineage>
        <taxon>Eukaryota</taxon>
        <taxon>Sar</taxon>
        <taxon>Rhizaria</taxon>
        <taxon>Endomyxa</taxon>
        <taxon>Phytomyxea</taxon>
        <taxon>Plasmodiophorida</taxon>
        <taxon>Plasmodiophoridae</taxon>
        <taxon>Spongospora</taxon>
    </lineage>
</organism>
<reference evidence="2" key="1">
    <citation type="submission" date="2015-04" db="EMBL/GenBank/DDBJ databases">
        <title>The genome sequence of the plant pathogenic Rhizarian Plasmodiophora brassicae reveals insights in its biotrophic life cycle and the origin of chitin synthesis.</title>
        <authorList>
            <person name="Schwelm A."/>
            <person name="Fogelqvist J."/>
            <person name="Knaust A."/>
            <person name="Julke S."/>
            <person name="Lilja T."/>
            <person name="Dhandapani V."/>
            <person name="Bonilla-Rosso G."/>
            <person name="Karlsson M."/>
            <person name="Shevchenko A."/>
            <person name="Choi S.R."/>
            <person name="Kim H.G."/>
            <person name="Park J.Y."/>
            <person name="Lim Y.P."/>
            <person name="Ludwig-Muller J."/>
            <person name="Dixelius C."/>
        </authorList>
    </citation>
    <scope>NUCLEOTIDE SEQUENCE</scope>
    <source>
        <tissue evidence="2">Potato root galls</tissue>
    </source>
</reference>
<proteinExistence type="predicted"/>
<feature type="transmembrane region" description="Helical" evidence="1">
    <location>
        <begin position="34"/>
        <end position="54"/>
    </location>
</feature>
<feature type="transmembrane region" description="Helical" evidence="1">
    <location>
        <begin position="172"/>
        <end position="194"/>
    </location>
</feature>
<name>A0A0H5RG72_9EUKA</name>
<dbReference type="AlphaFoldDB" id="A0A0H5RG72"/>
<keyword evidence="1" id="KW-1133">Transmembrane helix</keyword>
<accession>A0A0H5RG72</accession>
<evidence type="ECO:0000313" key="2">
    <source>
        <dbReference type="EMBL" id="CRZ12721.1"/>
    </source>
</evidence>
<feature type="transmembrane region" description="Helical" evidence="1">
    <location>
        <begin position="66"/>
        <end position="87"/>
    </location>
</feature>
<feature type="transmembrane region" description="Helical" evidence="1">
    <location>
        <begin position="140"/>
        <end position="160"/>
    </location>
</feature>
<feature type="transmembrane region" description="Helical" evidence="1">
    <location>
        <begin position="107"/>
        <end position="128"/>
    </location>
</feature>
<evidence type="ECO:0000256" key="1">
    <source>
        <dbReference type="SAM" id="Phobius"/>
    </source>
</evidence>
<protein>
    <submittedName>
        <fullName evidence="2">Uncharacterized protein</fullName>
    </submittedName>
</protein>
<dbReference type="EMBL" id="HACM01012279">
    <property type="protein sequence ID" value="CRZ12721.1"/>
    <property type="molecule type" value="Transcribed_RNA"/>
</dbReference>